<dbReference type="AlphaFoldDB" id="B9T4S1"/>
<keyword evidence="3" id="KW-0812">Transmembrane</keyword>
<evidence type="ECO:0000256" key="1">
    <source>
        <dbReference type="ARBA" id="ARBA00004370"/>
    </source>
</evidence>
<reference evidence="5" key="1">
    <citation type="journal article" date="2010" name="Nat. Biotechnol.">
        <title>Draft genome sequence of the oilseed species Ricinus communis.</title>
        <authorList>
            <person name="Chan A.P."/>
            <person name="Crabtree J."/>
            <person name="Zhao Q."/>
            <person name="Lorenzi H."/>
            <person name="Orvis J."/>
            <person name="Puiu D."/>
            <person name="Melake-Berhan A."/>
            <person name="Jones K.M."/>
            <person name="Redman J."/>
            <person name="Chen G."/>
            <person name="Cahoon E.B."/>
            <person name="Gedil M."/>
            <person name="Stanke M."/>
            <person name="Haas B.J."/>
            <person name="Wortman J.R."/>
            <person name="Fraser-Liggett C.M."/>
            <person name="Ravel J."/>
            <person name="Rabinowicz P.D."/>
        </authorList>
    </citation>
    <scope>NUCLEOTIDE SEQUENCE [LARGE SCALE GENOMIC DNA]</scope>
    <source>
        <strain evidence="5">cv. Hale</strain>
    </source>
</reference>
<dbReference type="eggNOG" id="ENOG502RZV0">
    <property type="taxonomic scope" value="Eukaryota"/>
</dbReference>
<dbReference type="InterPro" id="IPR044839">
    <property type="entry name" value="NDR1-like"/>
</dbReference>
<proteinExistence type="predicted"/>
<evidence type="ECO:0000313" key="4">
    <source>
        <dbReference type="EMBL" id="EEF29141.1"/>
    </source>
</evidence>
<dbReference type="EMBL" id="EQ974489">
    <property type="protein sequence ID" value="EEF29141.1"/>
    <property type="molecule type" value="Genomic_DNA"/>
</dbReference>
<dbReference type="PANTHER" id="PTHR31234">
    <property type="entry name" value="LATE EMBRYOGENESIS ABUNDANT (LEA) HYDROXYPROLINE-RICH GLYCOPROTEIN FAMILY"/>
    <property type="match status" value="1"/>
</dbReference>
<dbReference type="Proteomes" id="UP000008311">
    <property type="component" value="Unassembled WGS sequence"/>
</dbReference>
<protein>
    <submittedName>
        <fullName evidence="4">Uncharacterized protein</fullName>
    </submittedName>
</protein>
<dbReference type="PANTHER" id="PTHR31234:SF54">
    <property type="entry name" value="LATE EMBRYOGENESIS ABUNDANT PROTEIN LEA-2 SUBGROUP DOMAIN-CONTAINING PROTEIN"/>
    <property type="match status" value="1"/>
</dbReference>
<keyword evidence="3" id="KW-1133">Transmembrane helix</keyword>
<dbReference type="InParanoid" id="B9T4S1"/>
<evidence type="ECO:0000313" key="5">
    <source>
        <dbReference type="Proteomes" id="UP000008311"/>
    </source>
</evidence>
<dbReference type="STRING" id="3988.B9T4S1"/>
<keyword evidence="2 3" id="KW-0472">Membrane</keyword>
<keyword evidence="5" id="KW-1185">Reference proteome</keyword>
<gene>
    <name evidence="4" type="ORF">RCOM_0044190</name>
</gene>
<organism evidence="4 5">
    <name type="scientific">Ricinus communis</name>
    <name type="common">Castor bean</name>
    <dbReference type="NCBI Taxonomy" id="3988"/>
    <lineage>
        <taxon>Eukaryota</taxon>
        <taxon>Viridiplantae</taxon>
        <taxon>Streptophyta</taxon>
        <taxon>Embryophyta</taxon>
        <taxon>Tracheophyta</taxon>
        <taxon>Spermatophyta</taxon>
        <taxon>Magnoliopsida</taxon>
        <taxon>eudicotyledons</taxon>
        <taxon>Gunneridae</taxon>
        <taxon>Pentapetalae</taxon>
        <taxon>rosids</taxon>
        <taxon>fabids</taxon>
        <taxon>Malpighiales</taxon>
        <taxon>Euphorbiaceae</taxon>
        <taxon>Acalyphoideae</taxon>
        <taxon>Acalypheae</taxon>
        <taxon>Ricinus</taxon>
    </lineage>
</organism>
<comment type="subcellular location">
    <subcellularLocation>
        <location evidence="1">Membrane</location>
    </subcellularLocation>
</comment>
<dbReference type="GO" id="GO:0016020">
    <property type="term" value="C:membrane"/>
    <property type="evidence" value="ECO:0007669"/>
    <property type="project" value="UniProtKB-SubCell"/>
</dbReference>
<feature type="transmembrane region" description="Helical" evidence="3">
    <location>
        <begin position="17"/>
        <end position="34"/>
    </location>
</feature>
<name>B9T4S1_RICCO</name>
<sequence length="219" mass="24610">MLELLNLQELRLKNKELKKIIVIGILALAFFLILKPQEPKFSLSTIEVDSYRLSVYSGSSLFISSNVSLILNAINHNKVGIRYSPSCLNLYYHGIQIGVVKIPGFYQPANSDNVGVITKISLHCINVSQIINEGFLQKKASKKVVQMKLIGDIRVQLRLLHLTMPKMKVALECDIGINYAELPFENYELFNKEVVQEHLASLPVNSGSFSKNCTLALYI</sequence>
<dbReference type="GO" id="GO:0098542">
    <property type="term" value="P:defense response to other organism"/>
    <property type="evidence" value="ECO:0007669"/>
    <property type="project" value="InterPro"/>
</dbReference>
<evidence type="ECO:0000256" key="3">
    <source>
        <dbReference type="SAM" id="Phobius"/>
    </source>
</evidence>
<accession>B9T4S1</accession>
<evidence type="ECO:0000256" key="2">
    <source>
        <dbReference type="ARBA" id="ARBA00023136"/>
    </source>
</evidence>